<comment type="function">
    <text evidence="6">Sigma factors are initiation factors that promote the attachment of RNA polymerase to specific initiation sites and are then released. This sigma factor is the primary sigma factor during exponential growth.</text>
</comment>
<feature type="compositionally biased region" description="Acidic residues" evidence="7">
    <location>
        <begin position="128"/>
        <end position="145"/>
    </location>
</feature>
<reference evidence="11" key="1">
    <citation type="submission" date="2018-08" db="EMBL/GenBank/DDBJ databases">
        <authorList>
            <person name="Grouzdev D.S."/>
            <person name="Krutkina M.S."/>
        </authorList>
    </citation>
    <scope>NUCLEOTIDE SEQUENCE [LARGE SCALE GENOMIC DNA]</scope>
    <source>
        <strain evidence="11">4-11</strain>
    </source>
</reference>
<dbReference type="Gene3D" id="1.10.601.10">
    <property type="entry name" value="RNA Polymerase Primary Sigma Factor"/>
    <property type="match status" value="1"/>
</dbReference>
<comment type="subunit">
    <text evidence="6">Interacts transiently with the RNA polymerase catalytic core.</text>
</comment>
<protein>
    <recommendedName>
        <fullName evidence="6">RNA polymerase sigma factor RpoD</fullName>
    </recommendedName>
    <alternativeName>
        <fullName evidence="6">Sigma-70</fullName>
    </alternativeName>
</protein>
<dbReference type="EMBL" id="QUWK01000008">
    <property type="protein sequence ID" value="RFU94640.1"/>
    <property type="molecule type" value="Genomic_DNA"/>
</dbReference>
<keyword evidence="2 6" id="KW-0805">Transcription regulation</keyword>
<dbReference type="Pfam" id="PF03979">
    <property type="entry name" value="Sigma70_r1_1"/>
    <property type="match status" value="1"/>
</dbReference>
<evidence type="ECO:0000259" key="9">
    <source>
        <dbReference type="PROSITE" id="PS00716"/>
    </source>
</evidence>
<feature type="compositionally biased region" description="Basic and acidic residues" evidence="7">
    <location>
        <begin position="173"/>
        <end position="184"/>
    </location>
</feature>
<dbReference type="PANTHER" id="PTHR30603">
    <property type="entry name" value="RNA POLYMERASE SIGMA FACTOR RPO"/>
    <property type="match status" value="1"/>
</dbReference>
<dbReference type="InterPro" id="IPR013324">
    <property type="entry name" value="RNA_pol_sigma_r3/r4-like"/>
</dbReference>
<dbReference type="OrthoDB" id="9809557at2"/>
<dbReference type="InterPro" id="IPR007624">
    <property type="entry name" value="RNA_pol_sigma70_r3"/>
</dbReference>
<evidence type="ECO:0000256" key="2">
    <source>
        <dbReference type="ARBA" id="ARBA00023015"/>
    </source>
</evidence>
<dbReference type="NCBIfam" id="TIGR02937">
    <property type="entry name" value="sigma70-ECF"/>
    <property type="match status" value="1"/>
</dbReference>
<dbReference type="Gene3D" id="1.10.10.10">
    <property type="entry name" value="Winged helix-like DNA-binding domain superfamily/Winged helix DNA-binding domain"/>
    <property type="match status" value="2"/>
</dbReference>
<dbReference type="AlphaFoldDB" id="A0A372MHI7"/>
<evidence type="ECO:0000256" key="6">
    <source>
        <dbReference type="HAMAP-Rule" id="MF_00963"/>
    </source>
</evidence>
<dbReference type="SUPFAM" id="SSF88659">
    <property type="entry name" value="Sigma3 and sigma4 domains of RNA polymerase sigma factors"/>
    <property type="match status" value="2"/>
</dbReference>
<comment type="caution">
    <text evidence="10">The sequence shown here is derived from an EMBL/GenBank/DDBJ whole genome shotgun (WGS) entry which is preliminary data.</text>
</comment>
<name>A0A372MHI7_9SPIR</name>
<keyword evidence="3 6" id="KW-0731">Sigma factor</keyword>
<evidence type="ECO:0000256" key="1">
    <source>
        <dbReference type="ARBA" id="ARBA00022490"/>
    </source>
</evidence>
<dbReference type="InterPro" id="IPR012760">
    <property type="entry name" value="RNA_pol_sigma_RpoD_C"/>
</dbReference>
<dbReference type="GO" id="GO:0005737">
    <property type="term" value="C:cytoplasm"/>
    <property type="evidence" value="ECO:0007669"/>
    <property type="project" value="UniProtKB-SubCell"/>
</dbReference>
<proteinExistence type="inferred from homology"/>
<feature type="region of interest" description="Disordered" evidence="7">
    <location>
        <begin position="58"/>
        <end position="196"/>
    </location>
</feature>
<keyword evidence="11" id="KW-1185">Reference proteome</keyword>
<dbReference type="RefSeq" id="WP_117330674.1">
    <property type="nucleotide sequence ID" value="NZ_QUWK01000008.1"/>
</dbReference>
<dbReference type="PROSITE" id="PS00716">
    <property type="entry name" value="SIGMA70_2"/>
    <property type="match status" value="1"/>
</dbReference>
<dbReference type="GO" id="GO:0006352">
    <property type="term" value="P:DNA-templated transcription initiation"/>
    <property type="evidence" value="ECO:0007669"/>
    <property type="project" value="UniProtKB-UniRule"/>
</dbReference>
<feature type="compositionally biased region" description="Basic and acidic residues" evidence="7">
    <location>
        <begin position="102"/>
        <end position="118"/>
    </location>
</feature>
<dbReference type="HAMAP" id="MF_00963">
    <property type="entry name" value="Sigma70_RpoD_SigA"/>
    <property type="match status" value="1"/>
</dbReference>
<evidence type="ECO:0000256" key="7">
    <source>
        <dbReference type="SAM" id="MobiDB-lite"/>
    </source>
</evidence>
<feature type="short sequence motif" description="Interaction with polymerase core subunit RpoC" evidence="6">
    <location>
        <begin position="476"/>
        <end position="479"/>
    </location>
</feature>
<organism evidence="10 11">
    <name type="scientific">Sphaerochaeta halotolerans</name>
    <dbReference type="NCBI Taxonomy" id="2293840"/>
    <lineage>
        <taxon>Bacteria</taxon>
        <taxon>Pseudomonadati</taxon>
        <taxon>Spirochaetota</taxon>
        <taxon>Spirochaetia</taxon>
        <taxon>Spirochaetales</taxon>
        <taxon>Sphaerochaetaceae</taxon>
        <taxon>Sphaerochaeta</taxon>
    </lineage>
</organism>
<evidence type="ECO:0000259" key="8">
    <source>
        <dbReference type="PROSITE" id="PS00715"/>
    </source>
</evidence>
<dbReference type="InterPro" id="IPR036388">
    <property type="entry name" value="WH-like_DNA-bd_sf"/>
</dbReference>
<feature type="DNA-binding region" description="H-T-H motif" evidence="6">
    <location>
        <begin position="646"/>
        <end position="665"/>
    </location>
</feature>
<dbReference type="CDD" id="cd06171">
    <property type="entry name" value="Sigma70_r4"/>
    <property type="match status" value="1"/>
</dbReference>
<feature type="region of interest" description="Sigma-70 factor domain-4" evidence="6">
    <location>
        <begin position="620"/>
        <end position="673"/>
    </location>
</feature>
<dbReference type="PRINTS" id="PR00046">
    <property type="entry name" value="SIGMA70FCT"/>
</dbReference>
<dbReference type="Pfam" id="PF04545">
    <property type="entry name" value="Sigma70_r4"/>
    <property type="match status" value="1"/>
</dbReference>
<dbReference type="GO" id="GO:0016987">
    <property type="term" value="F:sigma factor activity"/>
    <property type="evidence" value="ECO:0007669"/>
    <property type="project" value="UniProtKB-UniRule"/>
</dbReference>
<dbReference type="InterPro" id="IPR028630">
    <property type="entry name" value="Sigma70_RpoD"/>
</dbReference>
<sequence length="684" mass="78797">MLDETISQTILKDMVARSAETGQVTKDEIRNALGPKYATDEAVDEIMQTLSELEIDVTESEDTHVAGVFPDGPSPDEIDADDLDEDQDDLLDDDESITVDDLIERFPDEHTKDDDEKSKKKAKHESDSDVDDDDDSLDEDEDEEDSIKSDWTAVSTDDDSVGSGERFVDISSLEERDGESDHSRHNTILGTDKSDTSGDDPIRLYLREIGRENLLTAEQEVELSKKMEDGALIIKEVIQESGVMITRFYEIFKTLNLKIEGQEEEYNAKDYKELVTVQKRFNQFYKEPLKEVQAGLKNYMGKKEQMISTGEDVLRDEGLLKSRNVLLKKLGKIDLQPEEITSFTHDFIDAENRIRSYKEKKQQLENKLHITNPKELRQLGRDLATQGKSVIIEEELHLSSDTIKDLIRELQLTEKDLKQIEYQFEDTCENILIHSTKIKYGQKMMKDAKDRLIRANLRLVVSIAKKYTNRGLHFFDLVQEGNIGLIKAVEKFEYRKGFKFSTYATWWIRQAITRSISDQARTIRVPVHMIEQINKVVRESRMLMQSLGREPTDEEVAEKLGWTELKVKAVKNVAREPISLETPVGEEEDSLLSDFIEDKEVENPATQTAYALLQEQLKDVLATLPAREQEVLKMRFGLDDGYSLTLEEVGLYFEVTRERIRQIEAKALRRLRHPKRSRKLKDFI</sequence>
<feature type="region of interest" description="Sigma-70 factor domain-2" evidence="6">
    <location>
        <begin position="452"/>
        <end position="522"/>
    </location>
</feature>
<dbReference type="InterPro" id="IPR050239">
    <property type="entry name" value="Sigma-70_RNA_pol_init_factors"/>
</dbReference>
<dbReference type="InterPro" id="IPR014284">
    <property type="entry name" value="RNA_pol_sigma-70_dom"/>
</dbReference>
<dbReference type="GO" id="GO:0003677">
    <property type="term" value="F:DNA binding"/>
    <property type="evidence" value="ECO:0007669"/>
    <property type="project" value="UniProtKB-UniRule"/>
</dbReference>
<dbReference type="InterPro" id="IPR009042">
    <property type="entry name" value="RNA_pol_sigma70_r1_2"/>
</dbReference>
<dbReference type="InterPro" id="IPR007627">
    <property type="entry name" value="RNA_pol_sigma70_r2"/>
</dbReference>
<dbReference type="Pfam" id="PF00140">
    <property type="entry name" value="Sigma70_r1_2"/>
    <property type="match status" value="1"/>
</dbReference>
<dbReference type="Gene3D" id="1.10.220.120">
    <property type="entry name" value="Sigma-70 factor, region 1.1"/>
    <property type="match status" value="1"/>
</dbReference>
<dbReference type="InterPro" id="IPR007127">
    <property type="entry name" value="RNA_pol_sigma_70_r1_1"/>
</dbReference>
<feature type="domain" description="RNA polymerase sigma-70" evidence="9">
    <location>
        <begin position="645"/>
        <end position="671"/>
    </location>
</feature>
<feature type="region of interest" description="Sigma-70 factor domain-3" evidence="6">
    <location>
        <begin position="531"/>
        <end position="607"/>
    </location>
</feature>
<evidence type="ECO:0000256" key="4">
    <source>
        <dbReference type="ARBA" id="ARBA00023125"/>
    </source>
</evidence>
<evidence type="ECO:0000313" key="11">
    <source>
        <dbReference type="Proteomes" id="UP000264002"/>
    </source>
</evidence>
<comment type="similarity">
    <text evidence="6">Belongs to the sigma-70 factor family. RpoD/SigA subfamily.</text>
</comment>
<keyword evidence="1 6" id="KW-0963">Cytoplasm</keyword>
<dbReference type="InterPro" id="IPR042189">
    <property type="entry name" value="RNA_pol_sigma_70_r1_1_sf"/>
</dbReference>
<comment type="subcellular location">
    <subcellularLocation>
        <location evidence="6">Cytoplasm</location>
    </subcellularLocation>
</comment>
<reference evidence="10 11" key="2">
    <citation type="submission" date="2018-09" db="EMBL/GenBank/DDBJ databases">
        <title>Genome of Sphaerochaeta halotolerans strain 4-11.</title>
        <authorList>
            <person name="Nazina T.N."/>
            <person name="Sokolova D.S."/>
        </authorList>
    </citation>
    <scope>NUCLEOTIDE SEQUENCE [LARGE SCALE GENOMIC DNA]</scope>
    <source>
        <strain evidence="10 11">4-11</strain>
    </source>
</reference>
<dbReference type="NCBIfam" id="TIGR02393">
    <property type="entry name" value="RpoD_Cterm"/>
    <property type="match status" value="1"/>
</dbReference>
<evidence type="ECO:0000256" key="5">
    <source>
        <dbReference type="ARBA" id="ARBA00023163"/>
    </source>
</evidence>
<dbReference type="Pfam" id="PF04539">
    <property type="entry name" value="Sigma70_r3"/>
    <property type="match status" value="1"/>
</dbReference>
<accession>A0A372MHI7</accession>
<dbReference type="FunFam" id="1.10.601.10:FF:000001">
    <property type="entry name" value="RNA polymerase sigma factor SigA"/>
    <property type="match status" value="1"/>
</dbReference>
<dbReference type="PANTHER" id="PTHR30603:SF60">
    <property type="entry name" value="RNA POLYMERASE SIGMA FACTOR RPOD"/>
    <property type="match status" value="1"/>
</dbReference>
<keyword evidence="5 6" id="KW-0804">Transcription</keyword>
<dbReference type="InterPro" id="IPR013325">
    <property type="entry name" value="RNA_pol_sigma_r2"/>
</dbReference>
<feature type="compositionally biased region" description="Acidic residues" evidence="7">
    <location>
        <begin position="74"/>
        <end position="98"/>
    </location>
</feature>
<feature type="domain" description="RNA polymerase sigma-70" evidence="8">
    <location>
        <begin position="476"/>
        <end position="489"/>
    </location>
</feature>
<evidence type="ECO:0000313" key="10">
    <source>
        <dbReference type="EMBL" id="RFU94640.1"/>
    </source>
</evidence>
<dbReference type="Pfam" id="PF04542">
    <property type="entry name" value="Sigma70_r2"/>
    <property type="match status" value="1"/>
</dbReference>
<dbReference type="SUPFAM" id="SSF88946">
    <property type="entry name" value="Sigma2 domain of RNA polymerase sigma factors"/>
    <property type="match status" value="1"/>
</dbReference>
<dbReference type="InterPro" id="IPR007630">
    <property type="entry name" value="RNA_pol_sigma70_r4"/>
</dbReference>
<dbReference type="PROSITE" id="PS00715">
    <property type="entry name" value="SIGMA70_1"/>
    <property type="match status" value="1"/>
</dbReference>
<dbReference type="Proteomes" id="UP000264002">
    <property type="component" value="Unassembled WGS sequence"/>
</dbReference>
<dbReference type="InterPro" id="IPR000943">
    <property type="entry name" value="RNA_pol_sigma70"/>
</dbReference>
<keyword evidence="4 6" id="KW-0238">DNA-binding</keyword>
<gene>
    <name evidence="6 10" type="primary">rpoD</name>
    <name evidence="10" type="ORF">DYP60_09020</name>
</gene>
<evidence type="ECO:0000256" key="3">
    <source>
        <dbReference type="ARBA" id="ARBA00023082"/>
    </source>
</evidence>